<reference evidence="3" key="1">
    <citation type="journal article" date="2013" name="Nature">
        <title>Draft genome of the wheat A-genome progenitor Triticum urartu.</title>
        <authorList>
            <person name="Ling H.Q."/>
            <person name="Zhao S."/>
            <person name="Liu D."/>
            <person name="Wang J."/>
            <person name="Sun H."/>
            <person name="Zhang C."/>
            <person name="Fan H."/>
            <person name="Li D."/>
            <person name="Dong L."/>
            <person name="Tao Y."/>
            <person name="Gao C."/>
            <person name="Wu H."/>
            <person name="Li Y."/>
            <person name="Cui Y."/>
            <person name="Guo X."/>
            <person name="Zheng S."/>
            <person name="Wang B."/>
            <person name="Yu K."/>
            <person name="Liang Q."/>
            <person name="Yang W."/>
            <person name="Lou X."/>
            <person name="Chen J."/>
            <person name="Feng M."/>
            <person name="Jian J."/>
            <person name="Zhang X."/>
            <person name="Luo G."/>
            <person name="Jiang Y."/>
            <person name="Liu J."/>
            <person name="Wang Z."/>
            <person name="Sha Y."/>
            <person name="Zhang B."/>
            <person name="Wu H."/>
            <person name="Tang D."/>
            <person name="Shen Q."/>
            <person name="Xue P."/>
            <person name="Zou S."/>
            <person name="Wang X."/>
            <person name="Liu X."/>
            <person name="Wang F."/>
            <person name="Yang Y."/>
            <person name="An X."/>
            <person name="Dong Z."/>
            <person name="Zhang K."/>
            <person name="Zhang X."/>
            <person name="Luo M.C."/>
            <person name="Dvorak J."/>
            <person name="Tong Y."/>
            <person name="Wang J."/>
            <person name="Yang H."/>
            <person name="Li Z."/>
            <person name="Wang D."/>
            <person name="Zhang A."/>
            <person name="Wang J."/>
        </authorList>
    </citation>
    <scope>NUCLEOTIDE SEQUENCE</scope>
    <source>
        <strain evidence="3">cv. G1812</strain>
    </source>
</reference>
<name>A0A8R7R3N8_TRIUA</name>
<keyword evidence="3" id="KW-1185">Reference proteome</keyword>
<evidence type="ECO:0000313" key="2">
    <source>
        <dbReference type="EnsemblPlants" id="TuG1812G0700004203.01.T02.cds319175"/>
    </source>
</evidence>
<reference evidence="2" key="3">
    <citation type="submission" date="2022-06" db="UniProtKB">
        <authorList>
            <consortium name="EnsemblPlants"/>
        </authorList>
    </citation>
    <scope>IDENTIFICATION</scope>
</reference>
<proteinExistence type="predicted"/>
<dbReference type="Gramene" id="TuG1812G0700004203.01.T01">
    <property type="protein sequence ID" value="TuG1812G0700004203.01.T01.cds319175"/>
    <property type="gene ID" value="TuG1812G0700004203.01"/>
</dbReference>
<dbReference type="Gramene" id="TuG1812G0700004203.01.T02">
    <property type="protein sequence ID" value="TuG1812G0700004203.01.T02.cds319175"/>
    <property type="gene ID" value="TuG1812G0700004203.01"/>
</dbReference>
<evidence type="ECO:0000256" key="1">
    <source>
        <dbReference type="SAM" id="MobiDB-lite"/>
    </source>
</evidence>
<feature type="region of interest" description="Disordered" evidence="1">
    <location>
        <begin position="101"/>
        <end position="120"/>
    </location>
</feature>
<reference evidence="2" key="2">
    <citation type="submission" date="2018-03" db="EMBL/GenBank/DDBJ databases">
        <title>The Triticum urartu genome reveals the dynamic nature of wheat genome evolution.</title>
        <authorList>
            <person name="Ling H."/>
            <person name="Ma B."/>
            <person name="Shi X."/>
            <person name="Liu H."/>
            <person name="Dong L."/>
            <person name="Sun H."/>
            <person name="Cao Y."/>
            <person name="Gao Q."/>
            <person name="Zheng S."/>
            <person name="Li Y."/>
            <person name="Yu Y."/>
            <person name="Du H."/>
            <person name="Qi M."/>
            <person name="Li Y."/>
            <person name="Yu H."/>
            <person name="Cui Y."/>
            <person name="Wang N."/>
            <person name="Chen C."/>
            <person name="Wu H."/>
            <person name="Zhao Y."/>
            <person name="Zhang J."/>
            <person name="Li Y."/>
            <person name="Zhou W."/>
            <person name="Zhang B."/>
            <person name="Hu W."/>
            <person name="Eijk M."/>
            <person name="Tang J."/>
            <person name="Witsenboer H."/>
            <person name="Zhao S."/>
            <person name="Li Z."/>
            <person name="Zhang A."/>
            <person name="Wang D."/>
            <person name="Liang C."/>
        </authorList>
    </citation>
    <scope>NUCLEOTIDE SEQUENCE [LARGE SCALE GENOMIC DNA]</scope>
    <source>
        <strain evidence="2">cv. G1812</strain>
    </source>
</reference>
<dbReference type="EnsemblPlants" id="TuG1812G0700004203.01.T01">
    <property type="protein sequence ID" value="TuG1812G0700004203.01.T01.cds319175"/>
    <property type="gene ID" value="TuG1812G0700004203.01"/>
</dbReference>
<feature type="region of interest" description="Disordered" evidence="1">
    <location>
        <begin position="67"/>
        <end position="93"/>
    </location>
</feature>
<organism evidence="2 3">
    <name type="scientific">Triticum urartu</name>
    <name type="common">Red wild einkorn</name>
    <name type="synonym">Crithodium urartu</name>
    <dbReference type="NCBI Taxonomy" id="4572"/>
    <lineage>
        <taxon>Eukaryota</taxon>
        <taxon>Viridiplantae</taxon>
        <taxon>Streptophyta</taxon>
        <taxon>Embryophyta</taxon>
        <taxon>Tracheophyta</taxon>
        <taxon>Spermatophyta</taxon>
        <taxon>Magnoliopsida</taxon>
        <taxon>Liliopsida</taxon>
        <taxon>Poales</taxon>
        <taxon>Poaceae</taxon>
        <taxon>BOP clade</taxon>
        <taxon>Pooideae</taxon>
        <taxon>Triticodae</taxon>
        <taxon>Triticeae</taxon>
        <taxon>Triticinae</taxon>
        <taxon>Triticum</taxon>
    </lineage>
</organism>
<evidence type="ECO:0000313" key="3">
    <source>
        <dbReference type="Proteomes" id="UP000015106"/>
    </source>
</evidence>
<accession>A0A8R7R3N8</accession>
<dbReference type="Proteomes" id="UP000015106">
    <property type="component" value="Chromosome 7"/>
</dbReference>
<protein>
    <submittedName>
        <fullName evidence="2">Uncharacterized protein</fullName>
    </submittedName>
</protein>
<dbReference type="AlphaFoldDB" id="A0A8R7R3N8"/>
<dbReference type="EnsemblPlants" id="TuG1812G0700004203.01.T02">
    <property type="protein sequence ID" value="TuG1812G0700004203.01.T02.cds319175"/>
    <property type="gene ID" value="TuG1812G0700004203.01"/>
</dbReference>
<sequence length="143" mass="15689">TKKIPSAPAGTRPPDSAPPTGDRSPPTRATPVISLQPACPSFLSVLLLLSWPPRACLDPWPLLKPSSGHGHDWLHNSRPPSHAPSPASPSPRLCSTVAVRRQRHQLQPRSNPPARHGQRPWRTHLRLLTRCWPANTSTNFSSI</sequence>
<feature type="region of interest" description="Disordered" evidence="1">
    <location>
        <begin position="1"/>
        <end position="33"/>
    </location>
</feature>